<dbReference type="InterPro" id="IPR052281">
    <property type="entry name" value="GAREM"/>
</dbReference>
<feature type="compositionally biased region" description="Basic and acidic residues" evidence="3">
    <location>
        <begin position="441"/>
        <end position="450"/>
    </location>
</feature>
<protein>
    <submittedName>
        <fullName evidence="4">SH3 and multiple ankyrin repeat domains 2-like</fullName>
    </submittedName>
</protein>
<dbReference type="AlphaFoldDB" id="A0A6S7HGQ7"/>
<organism evidence="4 5">
    <name type="scientific">Paramuricea clavata</name>
    <name type="common">Red gorgonian</name>
    <name type="synonym">Violescent sea-whip</name>
    <dbReference type="NCBI Taxonomy" id="317549"/>
    <lineage>
        <taxon>Eukaryota</taxon>
        <taxon>Metazoa</taxon>
        <taxon>Cnidaria</taxon>
        <taxon>Anthozoa</taxon>
        <taxon>Octocorallia</taxon>
        <taxon>Malacalcyonacea</taxon>
        <taxon>Plexauridae</taxon>
        <taxon>Paramuricea</taxon>
    </lineage>
</organism>
<keyword evidence="2" id="KW-0597">Phosphoprotein</keyword>
<dbReference type="InterPro" id="IPR025946">
    <property type="entry name" value="CABIT_dom"/>
</dbReference>
<dbReference type="Pfam" id="PF00536">
    <property type="entry name" value="SAM_1"/>
    <property type="match status" value="1"/>
</dbReference>
<comment type="similarity">
    <text evidence="1">Belongs to the GAREM family.</text>
</comment>
<gene>
    <name evidence="4" type="ORF">PACLA_8A025573</name>
</gene>
<evidence type="ECO:0000256" key="3">
    <source>
        <dbReference type="SAM" id="MobiDB-lite"/>
    </source>
</evidence>
<evidence type="ECO:0000256" key="2">
    <source>
        <dbReference type="ARBA" id="ARBA00022553"/>
    </source>
</evidence>
<feature type="region of interest" description="Disordered" evidence="3">
    <location>
        <begin position="334"/>
        <end position="450"/>
    </location>
</feature>
<proteinExistence type="inferred from homology"/>
<dbReference type="SUPFAM" id="SSF47769">
    <property type="entry name" value="SAM/Pointed domain"/>
    <property type="match status" value="1"/>
</dbReference>
<feature type="compositionally biased region" description="Basic and acidic residues" evidence="3">
    <location>
        <begin position="334"/>
        <end position="376"/>
    </location>
</feature>
<dbReference type="Gene3D" id="1.10.150.50">
    <property type="entry name" value="Transcription Factor, Ets-1"/>
    <property type="match status" value="1"/>
</dbReference>
<dbReference type="PANTHER" id="PTHR14454">
    <property type="entry name" value="GRB2-ASSOCIATED AND REGULATOR OF MAPK PROTEIN FAMILY MEMBER"/>
    <property type="match status" value="1"/>
</dbReference>
<feature type="compositionally biased region" description="Polar residues" evidence="3">
    <location>
        <begin position="411"/>
        <end position="423"/>
    </location>
</feature>
<evidence type="ECO:0000313" key="4">
    <source>
        <dbReference type="EMBL" id="CAB4002310.1"/>
    </source>
</evidence>
<accession>A0A6S7HGQ7</accession>
<reference evidence="4" key="1">
    <citation type="submission" date="2020-04" db="EMBL/GenBank/DDBJ databases">
        <authorList>
            <person name="Alioto T."/>
            <person name="Alioto T."/>
            <person name="Gomez Garrido J."/>
        </authorList>
    </citation>
    <scope>NUCLEOTIDE SEQUENCE</scope>
    <source>
        <strain evidence="4">A484AB</strain>
    </source>
</reference>
<comment type="caution">
    <text evidence="4">The sequence shown here is derived from an EMBL/GenBank/DDBJ whole genome shotgun (WGS) entry which is preliminary data.</text>
</comment>
<dbReference type="Proteomes" id="UP001152795">
    <property type="component" value="Unassembled WGS sequence"/>
</dbReference>
<evidence type="ECO:0000256" key="1">
    <source>
        <dbReference type="ARBA" id="ARBA00006392"/>
    </source>
</evidence>
<dbReference type="OrthoDB" id="6077228at2759"/>
<evidence type="ECO:0000313" key="5">
    <source>
        <dbReference type="Proteomes" id="UP001152795"/>
    </source>
</evidence>
<dbReference type="InterPro" id="IPR001660">
    <property type="entry name" value="SAM"/>
</dbReference>
<dbReference type="InterPro" id="IPR013761">
    <property type="entry name" value="SAM/pointed_sf"/>
</dbReference>
<sequence length="527" mass="59869">MNSSKDAKQLEFNKLEWSTTSFKVSDFLRKFTLPQVVKVMEGFYGDDEDSSLGADQILSLHCIKSTDKLVGRDYRGKEVNIPLRCQNKVEVRPSNLKDVYESVEELCAAFPRYVRISQGYYSASKDEEILNVGDKLHLKSIDKSKKGEEKLICVNQNGQTIELPKDCVAGFQPLTDGKEYFLAEIVTQFPMPLYVQFIDPPLMGKQSRSADEAFFNSSLGPIYLETSYTENIIIASTISQDGRRTVVTFPRDIDIRLAVCEGMLKNTVAYAEICQALNHGMDLNNLTLIDTFSAFKPRNSVREYPYKELIDPSTCDDTSEMNLGFETEVSAHKEVGKTTLDENDQKPEIDDQKQEVSDQKPDVASKKPDVPSEKQEVNQLPDYVNEDWAQETAKAQENTKEKQPPQKPHRSLNSLQRNGQGEQQDTKNDSSSISSQSDEGDVPRIEITDTDDIPTKRLDISHYSVKQVSEILKELGMDRYIVKFESEMIDGEMLMCLDNDILMADFGMNKLHCMKLKKYLEGWRPKV</sequence>
<name>A0A6S7HGQ7_PARCT</name>
<dbReference type="SMART" id="SM00454">
    <property type="entry name" value="SAM"/>
    <property type="match status" value="1"/>
</dbReference>
<dbReference type="Pfam" id="PF12736">
    <property type="entry name" value="CABIT"/>
    <property type="match status" value="1"/>
</dbReference>
<dbReference type="PANTHER" id="PTHR14454:SF11">
    <property type="entry name" value="SERRANO, ISOFORM F"/>
    <property type="match status" value="1"/>
</dbReference>
<dbReference type="PROSITE" id="PS50105">
    <property type="entry name" value="SAM_DOMAIN"/>
    <property type="match status" value="1"/>
</dbReference>
<keyword evidence="5" id="KW-1185">Reference proteome</keyword>
<dbReference type="EMBL" id="CACRXK020004320">
    <property type="protein sequence ID" value="CAB4002310.1"/>
    <property type="molecule type" value="Genomic_DNA"/>
</dbReference>